<dbReference type="PROSITE" id="PS50932">
    <property type="entry name" value="HTH_LACI_2"/>
    <property type="match status" value="1"/>
</dbReference>
<dbReference type="PANTHER" id="PTHR30146">
    <property type="entry name" value="LACI-RELATED TRANSCRIPTIONAL REPRESSOR"/>
    <property type="match status" value="1"/>
</dbReference>
<reference evidence="5 6" key="1">
    <citation type="submission" date="2016-11" db="EMBL/GenBank/DDBJ databases">
        <authorList>
            <person name="Jaros S."/>
            <person name="Januszkiewicz K."/>
            <person name="Wedrychowicz H."/>
        </authorList>
    </citation>
    <scope>NUCLEOTIDE SEQUENCE [LARGE SCALE GENOMIC DNA]</scope>
    <source>
        <strain evidence="5 6">DSM 21864</strain>
    </source>
</reference>
<keyword evidence="6" id="KW-1185">Reference proteome</keyword>
<protein>
    <submittedName>
        <fullName evidence="5">Transcriptional regulator, LacI family</fullName>
    </submittedName>
</protein>
<dbReference type="CDD" id="cd06294">
    <property type="entry name" value="PBP1_MalR-like"/>
    <property type="match status" value="1"/>
</dbReference>
<evidence type="ECO:0000256" key="2">
    <source>
        <dbReference type="ARBA" id="ARBA00023125"/>
    </source>
</evidence>
<dbReference type="Pfam" id="PF00356">
    <property type="entry name" value="LacI"/>
    <property type="match status" value="1"/>
</dbReference>
<dbReference type="InterPro" id="IPR000843">
    <property type="entry name" value="HTH_LacI"/>
</dbReference>
<dbReference type="OrthoDB" id="9788209at2"/>
<dbReference type="AlphaFoldDB" id="A0A1M6BH02"/>
<dbReference type="Pfam" id="PF13377">
    <property type="entry name" value="Peripla_BP_3"/>
    <property type="match status" value="1"/>
</dbReference>
<keyword evidence="2" id="KW-0238">DNA-binding</keyword>
<dbReference type="InterPro" id="IPR010982">
    <property type="entry name" value="Lambda_DNA-bd_dom_sf"/>
</dbReference>
<dbReference type="SUPFAM" id="SSF47413">
    <property type="entry name" value="lambda repressor-like DNA-binding domains"/>
    <property type="match status" value="1"/>
</dbReference>
<evidence type="ECO:0000256" key="1">
    <source>
        <dbReference type="ARBA" id="ARBA00023015"/>
    </source>
</evidence>
<evidence type="ECO:0000256" key="3">
    <source>
        <dbReference type="ARBA" id="ARBA00023163"/>
    </source>
</evidence>
<organism evidence="5 6">
    <name type="scientific">Clostridium amylolyticum</name>
    <dbReference type="NCBI Taxonomy" id="1121298"/>
    <lineage>
        <taxon>Bacteria</taxon>
        <taxon>Bacillati</taxon>
        <taxon>Bacillota</taxon>
        <taxon>Clostridia</taxon>
        <taxon>Eubacteriales</taxon>
        <taxon>Clostridiaceae</taxon>
        <taxon>Clostridium</taxon>
    </lineage>
</organism>
<dbReference type="Proteomes" id="UP000184080">
    <property type="component" value="Unassembled WGS sequence"/>
</dbReference>
<dbReference type="SUPFAM" id="SSF53822">
    <property type="entry name" value="Periplasmic binding protein-like I"/>
    <property type="match status" value="1"/>
</dbReference>
<keyword evidence="3" id="KW-0804">Transcription</keyword>
<feature type="domain" description="HTH lacI-type" evidence="4">
    <location>
        <begin position="3"/>
        <end position="57"/>
    </location>
</feature>
<evidence type="ECO:0000313" key="5">
    <source>
        <dbReference type="EMBL" id="SHI48002.1"/>
    </source>
</evidence>
<name>A0A1M6BH02_9CLOT</name>
<gene>
    <name evidence="5" type="ORF">SAMN05444401_0767</name>
</gene>
<evidence type="ECO:0000259" key="4">
    <source>
        <dbReference type="PROSITE" id="PS50932"/>
    </source>
</evidence>
<accession>A0A1M6BH02</accession>
<dbReference type="RefSeq" id="WP_073003868.1">
    <property type="nucleotide sequence ID" value="NZ_FQZO01000001.1"/>
</dbReference>
<dbReference type="SMART" id="SM00354">
    <property type="entry name" value="HTH_LACI"/>
    <property type="match status" value="1"/>
</dbReference>
<dbReference type="STRING" id="1121298.SAMN05444401_0767"/>
<dbReference type="Gene3D" id="1.10.260.40">
    <property type="entry name" value="lambda repressor-like DNA-binding domains"/>
    <property type="match status" value="1"/>
</dbReference>
<sequence>MAVTIKEVADLAKVSTSTVSRVLAGNPRISDNTKERVWKAVEDLNYHPNAIARSLANKSTNTLGVILPSRNDDLFKNPFFIQTMTGISKYAKKIGYYIMYTYSKNEEEEVKIIDNYINSKLVDGIILLTSRYEDKSIKNLKNKQFPFVVIGRPENIDNDLWIDNDNFRAMREVVYYLIEKGHRNIGFIGGPSNLYMSRDRYQGYISALQENNIDINIDYIYEMKDFTEECGYLAAKKLFKNKGVTGIVTTDDLLAFGTLKFMKEKSIKDISIVGFNNTPLSEYQNPPLTTVNINADLLGYNAAKLLISSLRNTLEGKNYFIVDTEIIKRESTK</sequence>
<proteinExistence type="predicted"/>
<dbReference type="InterPro" id="IPR046335">
    <property type="entry name" value="LacI/GalR-like_sensor"/>
</dbReference>
<dbReference type="GO" id="GO:0003700">
    <property type="term" value="F:DNA-binding transcription factor activity"/>
    <property type="evidence" value="ECO:0007669"/>
    <property type="project" value="TreeGrafter"/>
</dbReference>
<dbReference type="PANTHER" id="PTHR30146:SF109">
    <property type="entry name" value="HTH-TYPE TRANSCRIPTIONAL REGULATOR GALS"/>
    <property type="match status" value="1"/>
</dbReference>
<dbReference type="GO" id="GO:0000976">
    <property type="term" value="F:transcription cis-regulatory region binding"/>
    <property type="evidence" value="ECO:0007669"/>
    <property type="project" value="TreeGrafter"/>
</dbReference>
<dbReference type="PROSITE" id="PS00356">
    <property type="entry name" value="HTH_LACI_1"/>
    <property type="match status" value="1"/>
</dbReference>
<dbReference type="EMBL" id="FQZO01000001">
    <property type="protein sequence ID" value="SHI48002.1"/>
    <property type="molecule type" value="Genomic_DNA"/>
</dbReference>
<dbReference type="Gene3D" id="3.40.50.2300">
    <property type="match status" value="2"/>
</dbReference>
<evidence type="ECO:0000313" key="6">
    <source>
        <dbReference type="Proteomes" id="UP000184080"/>
    </source>
</evidence>
<dbReference type="InterPro" id="IPR028082">
    <property type="entry name" value="Peripla_BP_I"/>
</dbReference>
<dbReference type="CDD" id="cd01392">
    <property type="entry name" value="HTH_LacI"/>
    <property type="match status" value="1"/>
</dbReference>
<keyword evidence="1" id="KW-0805">Transcription regulation</keyword>